<evidence type="ECO:0000259" key="18">
    <source>
        <dbReference type="Pfam" id="PF02823"/>
    </source>
</evidence>
<dbReference type="Proteomes" id="UP000321057">
    <property type="component" value="Unassembled WGS sequence"/>
</dbReference>
<evidence type="ECO:0000256" key="8">
    <source>
        <dbReference type="ARBA" id="ARBA00023065"/>
    </source>
</evidence>
<comment type="similarity">
    <text evidence="3 14 15">Belongs to the ATPase epsilon chain family.</text>
</comment>
<evidence type="ECO:0000256" key="7">
    <source>
        <dbReference type="ARBA" id="ARBA00022781"/>
    </source>
</evidence>
<reference evidence="19 26" key="4">
    <citation type="submission" date="2019-07" db="EMBL/GenBank/DDBJ databases">
        <title>Whole genome shotgun sequence of Staphylococcus gallinarum NBRC 109767.</title>
        <authorList>
            <person name="Hosoyama A."/>
            <person name="Uohara A."/>
            <person name="Ohji S."/>
            <person name="Ichikawa N."/>
        </authorList>
    </citation>
    <scope>NUCLEOTIDE SEQUENCE [LARGE SCALE GENOMIC DNA]</scope>
    <source>
        <strain evidence="19 26">NBRC 109767</strain>
    </source>
</reference>
<evidence type="ECO:0000256" key="2">
    <source>
        <dbReference type="ARBA" id="ARBA00004202"/>
    </source>
</evidence>
<sequence>MSNTLSLNIVTPNGSVYDRDDVTLAVLQTTAGDIGVMYGHIPTVAALEIGYAKINFDGGSEYIAVSEGFVEVRQDKLSIIVQTAEPANDIDVSRAEQAKSKAESHLNDSNGNSDINRAKRALERANNRIRVANLQ</sequence>
<feature type="domain" description="ATP synthase epsilon subunit C-terminal" evidence="17">
    <location>
        <begin position="89"/>
        <end position="132"/>
    </location>
</feature>
<dbReference type="GO" id="GO:0016787">
    <property type="term" value="F:hydrolase activity"/>
    <property type="evidence" value="ECO:0007669"/>
    <property type="project" value="UniProtKB-KW"/>
</dbReference>
<dbReference type="SUPFAM" id="SSF46604">
    <property type="entry name" value="Epsilon subunit of F1F0-ATP synthase C-terminal domain"/>
    <property type="match status" value="1"/>
</dbReference>
<feature type="region of interest" description="Disordered" evidence="16">
    <location>
        <begin position="91"/>
        <end position="116"/>
    </location>
</feature>
<keyword evidence="10 14" id="KW-0139">CF(1)</keyword>
<dbReference type="SUPFAM" id="SSF51344">
    <property type="entry name" value="Epsilon subunit of F1F0-ATP synthase N-terminal domain"/>
    <property type="match status" value="1"/>
</dbReference>
<reference evidence="21" key="3">
    <citation type="submission" date="2018-09" db="EMBL/GenBank/DDBJ databases">
        <authorList>
            <person name="Parvin R."/>
            <person name="Begum J.A."/>
            <person name="Chowdhury E.H."/>
            <person name="Islam M.R."/>
            <person name="Harder T."/>
        </authorList>
    </citation>
    <scope>NUCLEOTIDE SEQUENCE</scope>
    <source>
        <strain evidence="21">SNUC 4781</strain>
    </source>
</reference>
<protein>
    <recommendedName>
        <fullName evidence="4 14">ATP synthase epsilon chain</fullName>
    </recommendedName>
    <alternativeName>
        <fullName evidence="13 14">ATP synthase F1 sector epsilon subunit</fullName>
    </alternativeName>
    <alternativeName>
        <fullName evidence="12 14">F-ATPase epsilon subunit</fullName>
    </alternativeName>
</protein>
<keyword evidence="7 14" id="KW-0375">Hydrogen ion transport</keyword>
<dbReference type="CDD" id="cd12152">
    <property type="entry name" value="F1-ATPase_delta"/>
    <property type="match status" value="1"/>
</dbReference>
<dbReference type="NCBIfam" id="NF001846">
    <property type="entry name" value="PRK00571.1-3"/>
    <property type="match status" value="1"/>
</dbReference>
<dbReference type="Gene3D" id="1.20.5.440">
    <property type="entry name" value="ATP synthase delta/epsilon subunit, C-terminal domain"/>
    <property type="match status" value="1"/>
</dbReference>
<keyword evidence="6 14" id="KW-1003">Cell membrane</keyword>
<dbReference type="GO" id="GO:0005886">
    <property type="term" value="C:plasma membrane"/>
    <property type="evidence" value="ECO:0007669"/>
    <property type="project" value="UniProtKB-SubCell"/>
</dbReference>
<dbReference type="OrthoDB" id="9804110at2"/>
<dbReference type="GO" id="GO:0005524">
    <property type="term" value="F:ATP binding"/>
    <property type="evidence" value="ECO:0007669"/>
    <property type="project" value="UniProtKB-UniRule"/>
</dbReference>
<evidence type="ECO:0000256" key="4">
    <source>
        <dbReference type="ARBA" id="ARBA00014480"/>
    </source>
</evidence>
<dbReference type="EMBL" id="QXRZ01000008">
    <property type="protein sequence ID" value="RIL41772.1"/>
    <property type="molecule type" value="Genomic_DNA"/>
</dbReference>
<comment type="function">
    <text evidence="1 14">Produces ATP from ADP in the presence of a proton gradient across the membrane.</text>
</comment>
<dbReference type="EMBL" id="QYJN01000007">
    <property type="protein sequence ID" value="RIP32918.1"/>
    <property type="molecule type" value="Genomic_DNA"/>
</dbReference>
<evidence type="ECO:0000256" key="14">
    <source>
        <dbReference type="HAMAP-Rule" id="MF_00530"/>
    </source>
</evidence>
<dbReference type="GO" id="GO:0046933">
    <property type="term" value="F:proton-transporting ATP synthase activity, rotational mechanism"/>
    <property type="evidence" value="ECO:0007669"/>
    <property type="project" value="UniProtKB-UniRule"/>
</dbReference>
<dbReference type="Proteomes" id="UP000265541">
    <property type="component" value="Unassembled WGS sequence"/>
</dbReference>
<dbReference type="EMBL" id="BKAX01000008">
    <property type="protein sequence ID" value="GEQ06712.1"/>
    <property type="molecule type" value="Genomic_DNA"/>
</dbReference>
<dbReference type="Pfam" id="PF02823">
    <property type="entry name" value="ATP-synt_DE_N"/>
    <property type="match status" value="1"/>
</dbReference>
<evidence type="ECO:0000256" key="13">
    <source>
        <dbReference type="ARBA" id="ARBA00031795"/>
    </source>
</evidence>
<evidence type="ECO:0000313" key="20">
    <source>
        <dbReference type="EMBL" id="RIL41772.1"/>
    </source>
</evidence>
<organism evidence="21 24">
    <name type="scientific">Staphylococcus gallinarum</name>
    <dbReference type="NCBI Taxonomy" id="1293"/>
    <lineage>
        <taxon>Bacteria</taxon>
        <taxon>Bacillati</taxon>
        <taxon>Bacillota</taxon>
        <taxon>Bacilli</taxon>
        <taxon>Bacillales</taxon>
        <taxon>Staphylococcaceae</taxon>
        <taxon>Staphylococcus</taxon>
    </lineage>
</organism>
<evidence type="ECO:0000313" key="26">
    <source>
        <dbReference type="Proteomes" id="UP000321057"/>
    </source>
</evidence>
<dbReference type="PANTHER" id="PTHR13822">
    <property type="entry name" value="ATP SYNTHASE DELTA/EPSILON CHAIN"/>
    <property type="match status" value="1"/>
</dbReference>
<evidence type="ECO:0000256" key="12">
    <source>
        <dbReference type="ARBA" id="ARBA00030215"/>
    </source>
</evidence>
<evidence type="ECO:0000256" key="10">
    <source>
        <dbReference type="ARBA" id="ARBA00023196"/>
    </source>
</evidence>
<dbReference type="RefSeq" id="WP_042739535.1">
    <property type="nucleotide sequence ID" value="NZ_BKAX01000008.1"/>
</dbReference>
<dbReference type="GO" id="GO:0045259">
    <property type="term" value="C:proton-transporting ATP synthase complex"/>
    <property type="evidence" value="ECO:0007669"/>
    <property type="project" value="UniProtKB-KW"/>
</dbReference>
<evidence type="ECO:0000256" key="9">
    <source>
        <dbReference type="ARBA" id="ARBA00023136"/>
    </source>
</evidence>
<accession>A0A0D0QV60</accession>
<evidence type="ECO:0000256" key="3">
    <source>
        <dbReference type="ARBA" id="ARBA00005712"/>
    </source>
</evidence>
<name>A0A0D0QV60_STAGA</name>
<evidence type="ECO:0000313" key="24">
    <source>
        <dbReference type="Proteomes" id="UP000265541"/>
    </source>
</evidence>
<dbReference type="Pfam" id="PF00401">
    <property type="entry name" value="ATP-synt_DE"/>
    <property type="match status" value="1"/>
</dbReference>
<comment type="subcellular location">
    <subcellularLocation>
        <location evidence="2 14">Cell membrane</location>
        <topology evidence="2 14">Peripheral membrane protein</topology>
    </subcellularLocation>
</comment>
<dbReference type="InterPro" id="IPR020547">
    <property type="entry name" value="ATP_synth_F1_esu_C"/>
</dbReference>
<evidence type="ECO:0000256" key="6">
    <source>
        <dbReference type="ARBA" id="ARBA00022475"/>
    </source>
</evidence>
<evidence type="ECO:0000313" key="23">
    <source>
        <dbReference type="Proteomes" id="UP000255277"/>
    </source>
</evidence>
<dbReference type="InterPro" id="IPR020546">
    <property type="entry name" value="ATP_synth_F1_dsu/esu_N"/>
</dbReference>
<feature type="compositionally biased region" description="Basic and acidic residues" evidence="16">
    <location>
        <begin position="91"/>
        <end position="106"/>
    </location>
</feature>
<dbReference type="InterPro" id="IPR001469">
    <property type="entry name" value="ATP_synth_F1_dsu/esu"/>
</dbReference>
<gene>
    <name evidence="14 19" type="primary">atpC</name>
    <name evidence="20" type="ORF">BUZ01_11465</name>
    <name evidence="21" type="ORF">BUZ14_12290</name>
    <name evidence="22" type="ORF">NCTC12195_03751</name>
    <name evidence="19" type="ORF">SGA02_25400</name>
</gene>
<evidence type="ECO:0000313" key="25">
    <source>
        <dbReference type="Proteomes" id="UP000283576"/>
    </source>
</evidence>
<reference evidence="24 25" key="1">
    <citation type="journal article" date="2016" name="Front. Microbiol.">
        <title>Comprehensive Phylogenetic Analysis of Bovine Non-aureus Staphylococci Species Based on Whole-Genome Sequencing.</title>
        <authorList>
            <person name="Naushad S."/>
            <person name="Barkema H.W."/>
            <person name="Luby C."/>
            <person name="Condas L.A."/>
            <person name="Nobrega D.B."/>
            <person name="Carson D.A."/>
            <person name="De Buck J."/>
        </authorList>
    </citation>
    <scope>NUCLEOTIDE SEQUENCE [LARGE SCALE GENOMIC DNA]</scope>
    <source>
        <strain evidence="20 25">SNUC 1388</strain>
        <strain evidence="21 24">SNUC 4781</strain>
    </source>
</reference>
<evidence type="ECO:0000256" key="15">
    <source>
        <dbReference type="RuleBase" id="RU003656"/>
    </source>
</evidence>
<keyword evidence="5 14" id="KW-0813">Transport</keyword>
<evidence type="ECO:0000313" key="21">
    <source>
        <dbReference type="EMBL" id="RIP32918.1"/>
    </source>
</evidence>
<dbReference type="NCBIfam" id="TIGR01216">
    <property type="entry name" value="ATP_synt_epsi"/>
    <property type="match status" value="1"/>
</dbReference>
<dbReference type="InterPro" id="IPR036794">
    <property type="entry name" value="ATP_F1_dsu/esu_C_sf"/>
</dbReference>
<dbReference type="HAMAP" id="MF_00530">
    <property type="entry name" value="ATP_synth_epsil_bac"/>
    <property type="match status" value="1"/>
</dbReference>
<keyword evidence="8 14" id="KW-0406">Ion transport</keyword>
<dbReference type="STRING" id="1293.SH09_10155"/>
<dbReference type="Gene3D" id="2.60.15.10">
    <property type="entry name" value="F0F1 ATP synthase delta/epsilon subunit, N-terminal"/>
    <property type="match status" value="1"/>
</dbReference>
<evidence type="ECO:0000256" key="16">
    <source>
        <dbReference type="SAM" id="MobiDB-lite"/>
    </source>
</evidence>
<dbReference type="FunFam" id="1.20.5.440:FF:000001">
    <property type="entry name" value="ATP synthase epsilon chain"/>
    <property type="match status" value="1"/>
</dbReference>
<reference evidence="22 23" key="2">
    <citation type="submission" date="2018-06" db="EMBL/GenBank/DDBJ databases">
        <authorList>
            <consortium name="Pathogen Informatics"/>
            <person name="Doyle S."/>
        </authorList>
    </citation>
    <scope>NUCLEOTIDE SEQUENCE [LARGE SCALE GENOMIC DNA]</scope>
    <source>
        <strain evidence="22 23">NCTC12195</strain>
    </source>
</reference>
<dbReference type="InterPro" id="IPR036771">
    <property type="entry name" value="ATPsynth_dsu/esu_N"/>
</dbReference>
<evidence type="ECO:0000256" key="5">
    <source>
        <dbReference type="ARBA" id="ARBA00022448"/>
    </source>
</evidence>
<dbReference type="Proteomes" id="UP000283576">
    <property type="component" value="Unassembled WGS sequence"/>
</dbReference>
<evidence type="ECO:0000256" key="11">
    <source>
        <dbReference type="ARBA" id="ARBA00023310"/>
    </source>
</evidence>
<keyword evidence="21" id="KW-0378">Hydrolase</keyword>
<dbReference type="GeneID" id="93844616"/>
<dbReference type="Proteomes" id="UP000255277">
    <property type="component" value="Unassembled WGS sequence"/>
</dbReference>
<comment type="subunit">
    <text evidence="14 15">F-type ATPases have 2 components, CF(1) - the catalytic core - and CF(0) - the membrane proton channel. CF(1) has five subunits: alpha(3), beta(3), gamma(1), delta(1), epsilon(1). CF(0) has three main subunits: a, b and c.</text>
</comment>
<evidence type="ECO:0000259" key="17">
    <source>
        <dbReference type="Pfam" id="PF00401"/>
    </source>
</evidence>
<evidence type="ECO:0000313" key="22">
    <source>
        <dbReference type="EMBL" id="SUM34236.1"/>
    </source>
</evidence>
<proteinExistence type="inferred from homology"/>
<feature type="domain" description="ATP synthase F1 complex delta/epsilon subunit N-terminal" evidence="18">
    <location>
        <begin position="5"/>
        <end position="84"/>
    </location>
</feature>
<keyword evidence="9 14" id="KW-0472">Membrane</keyword>
<keyword evidence="11 14" id="KW-0066">ATP synthesis</keyword>
<dbReference type="AlphaFoldDB" id="A0A0D0QV60"/>
<dbReference type="EMBL" id="UHDK01000001">
    <property type="protein sequence ID" value="SUM34236.1"/>
    <property type="molecule type" value="Genomic_DNA"/>
</dbReference>
<keyword evidence="26" id="KW-1185">Reference proteome</keyword>
<dbReference type="PANTHER" id="PTHR13822:SF10">
    <property type="entry name" value="ATP SYNTHASE EPSILON CHAIN, CHLOROPLASTIC"/>
    <property type="match status" value="1"/>
</dbReference>
<evidence type="ECO:0000256" key="1">
    <source>
        <dbReference type="ARBA" id="ARBA00003543"/>
    </source>
</evidence>
<evidence type="ECO:0000313" key="19">
    <source>
        <dbReference type="EMBL" id="GEQ06712.1"/>
    </source>
</evidence>